<comment type="caution">
    <text evidence="1">The sequence shown here is derived from an EMBL/GenBank/DDBJ whole genome shotgun (WGS) entry which is preliminary data.</text>
</comment>
<evidence type="ECO:0000313" key="1">
    <source>
        <dbReference type="EMBL" id="KUN75885.1"/>
    </source>
</evidence>
<dbReference type="Proteomes" id="UP000052982">
    <property type="component" value="Unassembled WGS sequence"/>
</dbReference>
<dbReference type="AlphaFoldDB" id="A0A117R7S9"/>
<name>A0A117R7S9_9ACTN</name>
<accession>A0A117R7S9</accession>
<proteinExistence type="predicted"/>
<sequence length="91" mass="9580">MHIRLIRSGGLLGVPRRAEADTAARPDGAALEKLAYEVLTAADGPSPSGPGVPDACHYTLTVDDQPPVEFTDPGLTDAQLRLVERVLGEGF</sequence>
<keyword evidence="2" id="KW-1185">Reference proteome</keyword>
<dbReference type="RefSeq" id="WP_055637918.1">
    <property type="nucleotide sequence ID" value="NZ_JBIRRP010000005.1"/>
</dbReference>
<evidence type="ECO:0008006" key="3">
    <source>
        <dbReference type="Google" id="ProtNLM"/>
    </source>
</evidence>
<dbReference type="OrthoDB" id="6956709at2"/>
<reference evidence="1 2" key="1">
    <citation type="submission" date="2015-10" db="EMBL/GenBank/DDBJ databases">
        <title>Draft genome sequence of Streptomyces griseoruber DSM 40281, type strain for the species Streptomyces griseoruber.</title>
        <authorList>
            <person name="Ruckert C."/>
            <person name="Winkler A."/>
            <person name="Kalinowski J."/>
            <person name="Kampfer P."/>
            <person name="Glaeser S."/>
        </authorList>
    </citation>
    <scope>NUCLEOTIDE SEQUENCE [LARGE SCALE GENOMIC DNA]</scope>
    <source>
        <strain evidence="1 2">DSM 40281</strain>
    </source>
</reference>
<dbReference type="InterPro" id="IPR049457">
    <property type="entry name" value="Emfourin"/>
</dbReference>
<dbReference type="Pfam" id="PF20242">
    <property type="entry name" value="Emfourin"/>
    <property type="match status" value="1"/>
</dbReference>
<protein>
    <recommendedName>
        <fullName evidence="3">Metalloprotease</fullName>
    </recommendedName>
</protein>
<evidence type="ECO:0000313" key="2">
    <source>
        <dbReference type="Proteomes" id="UP000052982"/>
    </source>
</evidence>
<dbReference type="EMBL" id="LMWW01000072">
    <property type="protein sequence ID" value="KUN75885.1"/>
    <property type="molecule type" value="Genomic_DNA"/>
</dbReference>
<dbReference type="STRING" id="1943.AQJ64_40075"/>
<organism evidence="1 2">
    <name type="scientific">Streptomyces griseoruber</name>
    <dbReference type="NCBI Taxonomy" id="1943"/>
    <lineage>
        <taxon>Bacteria</taxon>
        <taxon>Bacillati</taxon>
        <taxon>Actinomycetota</taxon>
        <taxon>Actinomycetes</taxon>
        <taxon>Kitasatosporales</taxon>
        <taxon>Streptomycetaceae</taxon>
        <taxon>Streptomyces</taxon>
    </lineage>
</organism>
<gene>
    <name evidence="1" type="ORF">AQJ64_40075</name>
</gene>